<keyword evidence="1" id="KW-0547">Nucleotide-binding</keyword>
<dbReference type="PANTHER" id="PTHR16305">
    <property type="entry name" value="TESTICULAR SOLUBLE ADENYLYL CYCLASE"/>
    <property type="match status" value="1"/>
</dbReference>
<organism evidence="5 6">
    <name type="scientific">Phytoactinopolyspora mesophila</name>
    <dbReference type="NCBI Taxonomy" id="2650750"/>
    <lineage>
        <taxon>Bacteria</taxon>
        <taxon>Bacillati</taxon>
        <taxon>Actinomycetota</taxon>
        <taxon>Actinomycetes</taxon>
        <taxon>Jiangellales</taxon>
        <taxon>Jiangellaceae</taxon>
        <taxon>Phytoactinopolyspora</taxon>
    </lineage>
</organism>
<dbReference type="InterPro" id="IPR011990">
    <property type="entry name" value="TPR-like_helical_dom_sf"/>
</dbReference>
<dbReference type="SMART" id="SM01043">
    <property type="entry name" value="BTAD"/>
    <property type="match status" value="1"/>
</dbReference>
<dbReference type="SUPFAM" id="SSF52540">
    <property type="entry name" value="P-loop containing nucleoside triphosphate hydrolases"/>
    <property type="match status" value="1"/>
</dbReference>
<keyword evidence="3" id="KW-0175">Coiled coil</keyword>
<dbReference type="Proteomes" id="UP000460435">
    <property type="component" value="Unassembled WGS sequence"/>
</dbReference>
<feature type="coiled-coil region" evidence="3">
    <location>
        <begin position="779"/>
        <end position="806"/>
    </location>
</feature>
<dbReference type="InterPro" id="IPR005158">
    <property type="entry name" value="BTAD"/>
</dbReference>
<dbReference type="GO" id="GO:0004016">
    <property type="term" value="F:adenylate cyclase activity"/>
    <property type="evidence" value="ECO:0007669"/>
    <property type="project" value="TreeGrafter"/>
</dbReference>
<dbReference type="AlphaFoldDB" id="A0A7K3LYT9"/>
<sequence length="991" mass="106288">MLWPDLAVAEAAPRLHKLAHYARRALGDDREAVVLRGEMVVLLPGVDVEVDTDVFDRAAEVALAGTTTEAAAAAADLYRGTLLPDDPYEAWTDEPRERLRLRYLEVLRQARDWPRLIETDPADEEAHLALASRYLDAGDHRGALRQLERMDAALRSELGVGPGPAALALRDQVLASLPQQPDSGHVALIGRDSERRIIENALAEATRGRGRTVLVSGPAGVGKSALLDWVARRAERTGWRAGRGVAAAIEGAWPYAPVLDALADLCRRHPTLLDGLDDAFREEIERALAGRELTWSGEGAHQRLFVAVAELVRLAASGSGLLLTVDDVHEADEASLRMLHYLARTVVSERAVVVLGSRDGGRRVEQIRTSLIRRNAAIQITLDPLDRPATQALVEHHVAEAAPETVERIWAVSGGLPFAITEMARAPESTDAVAMGALSVVGLAPATREALQRVAVVGTSFDTDQFVALTGLPEPQAFAALDAALGALVVQHTGTGYRFRHALIRDALLAGIAPAKERRFHHEAAQRLAAVGAPPARVAHHLIAAGQLAAAVPYVLQAVETEAAIGAYRDALALLEAVQDHASTADRPRLFALRANLLAALGDRSTMDAYRAALAIADESSRPLLRARMGQAAVMEGDLVTAAGVLDGLEPDGGPADVAILLAKGSLAYFSGDVDAAWKASHDVCSRLPAHENTWQRLDLLALQALIAHHRGELFSQLNTELRRAQDTPALASTLFDPYLCVAEFLLYGTTPYSEVKALAHSLRSTARRTGVLRAEAFADALLGEAALLAGDLAEAERELQDAVDLHREIGAAAGEASSLQRLAELRLLQGDPAEASRLLRRALRRARWSILALHLVQRIFGTMIRAAPDPQSARLVVDQAEETMGTDDACAFCVVMFAVPAAIACADVGDLEAAQRYVKVAETSSELWEGTSWQGAILEARAHLAEASGDLPRRTALLEEAAAVFDDAGQPPDADRCRTQLATDTPNLII</sequence>
<evidence type="ECO:0000256" key="1">
    <source>
        <dbReference type="ARBA" id="ARBA00022741"/>
    </source>
</evidence>
<keyword evidence="2" id="KW-0067">ATP-binding</keyword>
<dbReference type="Pfam" id="PF13191">
    <property type="entry name" value="AAA_16"/>
    <property type="match status" value="1"/>
</dbReference>
<evidence type="ECO:0000256" key="2">
    <source>
        <dbReference type="ARBA" id="ARBA00022840"/>
    </source>
</evidence>
<evidence type="ECO:0000256" key="3">
    <source>
        <dbReference type="SAM" id="Coils"/>
    </source>
</evidence>
<dbReference type="Gene3D" id="3.40.50.300">
    <property type="entry name" value="P-loop containing nucleotide triphosphate hydrolases"/>
    <property type="match status" value="1"/>
</dbReference>
<dbReference type="PANTHER" id="PTHR16305:SF35">
    <property type="entry name" value="TRANSCRIPTIONAL ACTIVATOR DOMAIN"/>
    <property type="match status" value="1"/>
</dbReference>
<feature type="domain" description="Bacterial transcriptional activator" evidence="4">
    <location>
        <begin position="50"/>
        <end position="174"/>
    </location>
</feature>
<dbReference type="GO" id="GO:0005524">
    <property type="term" value="F:ATP binding"/>
    <property type="evidence" value="ECO:0007669"/>
    <property type="project" value="UniProtKB-KW"/>
</dbReference>
<dbReference type="InterPro" id="IPR027417">
    <property type="entry name" value="P-loop_NTPase"/>
</dbReference>
<reference evidence="5 6" key="1">
    <citation type="submission" date="2019-11" db="EMBL/GenBank/DDBJ databases">
        <authorList>
            <person name="Li X.-J."/>
            <person name="Feng X.-M."/>
        </authorList>
    </citation>
    <scope>NUCLEOTIDE SEQUENCE [LARGE SCALE GENOMIC DNA]</scope>
    <source>
        <strain evidence="5 6">XMNu-373</strain>
    </source>
</reference>
<evidence type="ECO:0000259" key="4">
    <source>
        <dbReference type="SMART" id="SM01043"/>
    </source>
</evidence>
<dbReference type="Pfam" id="PF13424">
    <property type="entry name" value="TPR_12"/>
    <property type="match status" value="1"/>
</dbReference>
<keyword evidence="6" id="KW-1185">Reference proteome</keyword>
<gene>
    <name evidence="5" type="ORF">F7O44_03745</name>
</gene>
<proteinExistence type="predicted"/>
<dbReference type="EMBL" id="WLZY01000001">
    <property type="protein sequence ID" value="NDL56184.1"/>
    <property type="molecule type" value="Genomic_DNA"/>
</dbReference>
<evidence type="ECO:0000313" key="6">
    <source>
        <dbReference type="Proteomes" id="UP000460435"/>
    </source>
</evidence>
<dbReference type="Gene3D" id="1.25.40.10">
    <property type="entry name" value="Tetratricopeptide repeat domain"/>
    <property type="match status" value="2"/>
</dbReference>
<name>A0A7K3LYT9_9ACTN</name>
<evidence type="ECO:0000313" key="5">
    <source>
        <dbReference type="EMBL" id="NDL56184.1"/>
    </source>
</evidence>
<dbReference type="SUPFAM" id="SSF48452">
    <property type="entry name" value="TPR-like"/>
    <property type="match status" value="2"/>
</dbReference>
<dbReference type="Pfam" id="PF03704">
    <property type="entry name" value="BTAD"/>
    <property type="match status" value="1"/>
</dbReference>
<accession>A0A7K3LYT9</accession>
<protein>
    <submittedName>
        <fullName evidence="5">AAA family ATPase</fullName>
    </submittedName>
</protein>
<dbReference type="InterPro" id="IPR041664">
    <property type="entry name" value="AAA_16"/>
</dbReference>
<dbReference type="GO" id="GO:0005737">
    <property type="term" value="C:cytoplasm"/>
    <property type="evidence" value="ECO:0007669"/>
    <property type="project" value="TreeGrafter"/>
</dbReference>
<comment type="caution">
    <text evidence="5">The sequence shown here is derived from an EMBL/GenBank/DDBJ whole genome shotgun (WGS) entry which is preliminary data.</text>
</comment>